<dbReference type="CDD" id="cd02440">
    <property type="entry name" value="AdoMet_MTases"/>
    <property type="match status" value="1"/>
</dbReference>
<comment type="function">
    <text evidence="7">Catalyzes the irreversible transfer of a propylamine group from the amino donor S-adenosylmethioninamine (decarboxy-AdoMet) to putrescine (1,4-diaminobutane) to yield spermidine.</text>
</comment>
<dbReference type="GO" id="GO:0008295">
    <property type="term" value="P:spermidine biosynthetic process"/>
    <property type="evidence" value="ECO:0007669"/>
    <property type="project" value="UniProtKB-UniRule"/>
</dbReference>
<accession>A0A2J6WEV5</accession>
<reference evidence="10 11" key="1">
    <citation type="submission" date="2018-01" db="EMBL/GenBank/DDBJ databases">
        <title>Metagenomic assembled genomes from two thermal pools in the Uzon Caldera, Kamchatka, Russia.</title>
        <authorList>
            <person name="Wilkins L."/>
            <person name="Ettinger C."/>
        </authorList>
    </citation>
    <scope>NUCLEOTIDE SEQUENCE [LARGE SCALE GENOMIC DNA]</scope>
    <source>
        <strain evidence="10">ZAV-07</strain>
    </source>
</reference>
<dbReference type="InterPro" id="IPR037163">
    <property type="entry name" value="Spermidine_synt_N_sf"/>
</dbReference>
<dbReference type="InterPro" id="IPR030373">
    <property type="entry name" value="PABS_CS"/>
</dbReference>
<evidence type="ECO:0000259" key="9">
    <source>
        <dbReference type="PROSITE" id="PS51006"/>
    </source>
</evidence>
<feature type="active site" description="Proton acceptor" evidence="7 8">
    <location>
        <position position="161"/>
    </location>
</feature>
<feature type="domain" description="PABS" evidence="9">
    <location>
        <begin position="1"/>
        <end position="243"/>
    </location>
</feature>
<dbReference type="PANTHER" id="PTHR43317">
    <property type="entry name" value="THERMOSPERMINE SYNTHASE ACAULIS5"/>
    <property type="match status" value="1"/>
</dbReference>
<name>A0A2J6WEV5_9BACT</name>
<dbReference type="InterPro" id="IPR001045">
    <property type="entry name" value="Spermi_synthase"/>
</dbReference>
<gene>
    <name evidence="7" type="primary">speE</name>
    <name evidence="10" type="ORF">C0189_02320</name>
</gene>
<protein>
    <recommendedName>
        <fullName evidence="7">Polyamine aminopropyltransferase</fullName>
    </recommendedName>
    <alternativeName>
        <fullName evidence="7">Putrescine aminopropyltransferase</fullName>
        <shortName evidence="7">PAPT</shortName>
    </alternativeName>
    <alternativeName>
        <fullName evidence="7">Spermidine synthase</fullName>
        <shortName evidence="7">SPDS</shortName>
        <shortName evidence="7">SPDSY</shortName>
        <ecNumber evidence="7">2.5.1.16</ecNumber>
    </alternativeName>
</protein>
<feature type="binding site" evidence="7">
    <location>
        <position position="34"/>
    </location>
    <ligand>
        <name>S-methyl-5'-thioadenosine</name>
        <dbReference type="ChEBI" id="CHEBI:17509"/>
    </ligand>
</feature>
<evidence type="ECO:0000256" key="8">
    <source>
        <dbReference type="PROSITE-ProRule" id="PRU00354"/>
    </source>
</evidence>
<comment type="catalytic activity">
    <reaction evidence="7">
        <text>S-adenosyl 3-(methylsulfanyl)propylamine + putrescine = S-methyl-5'-thioadenosine + spermidine + H(+)</text>
        <dbReference type="Rhea" id="RHEA:12721"/>
        <dbReference type="ChEBI" id="CHEBI:15378"/>
        <dbReference type="ChEBI" id="CHEBI:17509"/>
        <dbReference type="ChEBI" id="CHEBI:57443"/>
        <dbReference type="ChEBI" id="CHEBI:57834"/>
        <dbReference type="ChEBI" id="CHEBI:326268"/>
        <dbReference type="EC" id="2.5.1.16"/>
    </reaction>
</comment>
<organism evidence="10 11">
    <name type="scientific">Caldisericum exile</name>
    <dbReference type="NCBI Taxonomy" id="693075"/>
    <lineage>
        <taxon>Bacteria</taxon>
        <taxon>Pseudomonadati</taxon>
        <taxon>Caldisericota/Cryosericota group</taxon>
        <taxon>Caldisericota</taxon>
        <taxon>Caldisericia</taxon>
        <taxon>Caldisericales</taxon>
        <taxon>Caldisericaceae</taxon>
        <taxon>Caldisericum</taxon>
    </lineage>
</organism>
<dbReference type="GO" id="GO:0010487">
    <property type="term" value="F:thermospermine synthase activity"/>
    <property type="evidence" value="ECO:0007669"/>
    <property type="project" value="UniProtKB-EC"/>
</dbReference>
<evidence type="ECO:0000256" key="2">
    <source>
        <dbReference type="ARBA" id="ARBA00022490"/>
    </source>
</evidence>
<dbReference type="PROSITE" id="PS01330">
    <property type="entry name" value="PABS_1"/>
    <property type="match status" value="1"/>
</dbReference>
<keyword evidence="5 7" id="KW-0620">Polyamine biosynthesis</keyword>
<dbReference type="SUPFAM" id="SSF53335">
    <property type="entry name" value="S-adenosyl-L-methionine-dependent methyltransferases"/>
    <property type="match status" value="1"/>
</dbReference>
<dbReference type="FunFam" id="3.40.50.150:FF:000088">
    <property type="entry name" value="Polyamine aminopropyltransferase"/>
    <property type="match status" value="1"/>
</dbReference>
<dbReference type="HAMAP" id="MF_00198">
    <property type="entry name" value="Spermidine_synth"/>
    <property type="match status" value="1"/>
</dbReference>
<evidence type="ECO:0000313" key="10">
    <source>
        <dbReference type="EMBL" id="PMP67963.1"/>
    </source>
</evidence>
<comment type="subunit">
    <text evidence="7">Homodimer or homotetramer.</text>
</comment>
<evidence type="ECO:0000256" key="6">
    <source>
        <dbReference type="ARBA" id="ARBA00048874"/>
    </source>
</evidence>
<comment type="similarity">
    <text evidence="1 7">Belongs to the spermidine/spermine synthase family.</text>
</comment>
<feature type="binding site" evidence="7">
    <location>
        <position position="109"/>
    </location>
    <ligand>
        <name>S-methyl-5'-thioadenosine</name>
        <dbReference type="ChEBI" id="CHEBI:17509"/>
    </ligand>
</feature>
<dbReference type="AlphaFoldDB" id="A0A2J6WEV5"/>
<feature type="binding site" evidence="7">
    <location>
        <position position="89"/>
    </location>
    <ligand>
        <name>spermidine</name>
        <dbReference type="ChEBI" id="CHEBI:57834"/>
    </ligand>
</feature>
<evidence type="ECO:0000313" key="11">
    <source>
        <dbReference type="Proteomes" id="UP000237040"/>
    </source>
</evidence>
<dbReference type="GO" id="GO:0004766">
    <property type="term" value="F:spermidine synthase activity"/>
    <property type="evidence" value="ECO:0007669"/>
    <property type="project" value="UniProtKB-UniRule"/>
</dbReference>
<dbReference type="InterPro" id="IPR029063">
    <property type="entry name" value="SAM-dependent_MTases_sf"/>
</dbReference>
<dbReference type="Proteomes" id="UP000237040">
    <property type="component" value="Unassembled WGS sequence"/>
</dbReference>
<keyword evidence="3 7" id="KW-0808">Transferase</keyword>
<sequence length="310" mass="35782">MEKNYLYFHDRFGGAEEHLHGVRKIIYEMRTPYQLVQVVESPTFGKMLIIDGDVQSSLIDEYIYHESLVHPALLTAQLPKVVVILGGGEGSTLREILKHKSVTKAIMVDIDKDATDIAKEYMKEWHQGAFDDPRSTLINTDARAFVESNLSNNSVDVFISDLTEPYEGGPSYKLYSVEFYKTIFDRLKENGVFVLQASLLRVTNYKMHAIIRNTLKQIFPIVRSYFAYVPAFDTTWGFIIASKKNDPKAFTREEIDYMIKEQIEGDLRFYDGETHIALFNLPKDIRKLIDSEKEIITDSNYIPLERKENL</sequence>
<comment type="pathway">
    <text evidence="7">Amine and polyamine biosynthesis; spermidine biosynthesis; spermidine from putrescine: step 1/1.</text>
</comment>
<evidence type="ECO:0000256" key="5">
    <source>
        <dbReference type="ARBA" id="ARBA00023115"/>
    </source>
</evidence>
<feature type="binding site" evidence="7">
    <location>
        <begin position="141"/>
        <end position="142"/>
    </location>
    <ligand>
        <name>S-methyl-5'-thioadenosine</name>
        <dbReference type="ChEBI" id="CHEBI:17509"/>
    </ligand>
</feature>
<evidence type="ECO:0000256" key="7">
    <source>
        <dbReference type="HAMAP-Rule" id="MF_00198"/>
    </source>
</evidence>
<dbReference type="Gene3D" id="3.40.50.150">
    <property type="entry name" value="Vaccinia Virus protein VP39"/>
    <property type="match status" value="1"/>
</dbReference>
<evidence type="ECO:0000256" key="4">
    <source>
        <dbReference type="ARBA" id="ARBA00023066"/>
    </source>
</evidence>
<dbReference type="UniPathway" id="UPA00248">
    <property type="reaction ID" value="UER00314"/>
</dbReference>
<feature type="binding site" evidence="7">
    <location>
        <position position="170"/>
    </location>
    <ligand>
        <name>S-methyl-5'-thioadenosine</name>
        <dbReference type="ChEBI" id="CHEBI:17509"/>
    </ligand>
</feature>
<proteinExistence type="inferred from homology"/>
<dbReference type="Pfam" id="PF17284">
    <property type="entry name" value="Spermine_synt_N"/>
    <property type="match status" value="1"/>
</dbReference>
<dbReference type="Gene3D" id="2.30.140.10">
    <property type="entry name" value="Spermidine synthase, tetramerisation domain"/>
    <property type="match status" value="1"/>
</dbReference>
<dbReference type="EC" id="2.5.1.16" evidence="7"/>
<dbReference type="InterPro" id="IPR030374">
    <property type="entry name" value="PABS"/>
</dbReference>
<evidence type="ECO:0000256" key="3">
    <source>
        <dbReference type="ARBA" id="ARBA00022679"/>
    </source>
</evidence>
<evidence type="ECO:0000256" key="1">
    <source>
        <dbReference type="ARBA" id="ARBA00007867"/>
    </source>
</evidence>
<dbReference type="PANTHER" id="PTHR43317:SF1">
    <property type="entry name" value="THERMOSPERMINE SYNTHASE ACAULIS5"/>
    <property type="match status" value="1"/>
</dbReference>
<comment type="catalytic activity">
    <reaction evidence="6">
        <text>S-adenosyl 3-(methylsulfanyl)propylamine + spermidine = thermospermine + S-methyl-5'-thioadenosine + H(+)</text>
        <dbReference type="Rhea" id="RHEA:30515"/>
        <dbReference type="ChEBI" id="CHEBI:15378"/>
        <dbReference type="ChEBI" id="CHEBI:17509"/>
        <dbReference type="ChEBI" id="CHEBI:57443"/>
        <dbReference type="ChEBI" id="CHEBI:57834"/>
        <dbReference type="ChEBI" id="CHEBI:59903"/>
        <dbReference type="EC" id="2.5.1.79"/>
    </reaction>
</comment>
<keyword evidence="4 7" id="KW-0745">Spermidine biosynthesis</keyword>
<comment type="caution">
    <text evidence="7">Lacks conserved residue(s) required for the propagation of feature annotation.</text>
</comment>
<feature type="binding site" evidence="7">
    <location>
        <position position="65"/>
    </location>
    <ligand>
        <name>spermidine</name>
        <dbReference type="ChEBI" id="CHEBI:57834"/>
    </ligand>
</feature>
<dbReference type="Pfam" id="PF01564">
    <property type="entry name" value="Spermine_synth"/>
    <property type="match status" value="1"/>
</dbReference>
<dbReference type="InterPro" id="IPR035246">
    <property type="entry name" value="Spermidine_synt_N"/>
</dbReference>
<dbReference type="EMBL" id="PNIL01000031">
    <property type="protein sequence ID" value="PMP67963.1"/>
    <property type="molecule type" value="Genomic_DNA"/>
</dbReference>
<dbReference type="PROSITE" id="PS51006">
    <property type="entry name" value="PABS_2"/>
    <property type="match status" value="1"/>
</dbReference>
<comment type="caution">
    <text evidence="10">The sequence shown here is derived from an EMBL/GenBank/DDBJ whole genome shotgun (WGS) entry which is preliminary data.</text>
</comment>
<keyword evidence="2" id="KW-0963">Cytoplasm</keyword>